<keyword evidence="2" id="KW-0812">Transmembrane</keyword>
<proteinExistence type="predicted"/>
<sequence>MYSYKELSELAGDTYLVFLRVLDDLHDDLYIKMGEHETQYTLEKIDGTITYGYNGVEFNDITVITPSGDGILILRQQIIYPHTVADMATAGRTDTNLYAVLDTVHLTYIPDGEGGLDSIKEWKDVFSGGEKQRMQFARLFYHTRDSLFPMKRQVPSVATFKRFSTTRLKTRR</sequence>
<evidence type="ECO:0000256" key="1">
    <source>
        <dbReference type="ARBA" id="ARBA00022448"/>
    </source>
</evidence>
<name>A0AAD5SR03_9FUNG</name>
<dbReference type="Gene3D" id="3.40.50.300">
    <property type="entry name" value="P-loop containing nucleotide triphosphate hydrolases"/>
    <property type="match status" value="1"/>
</dbReference>
<evidence type="ECO:0000256" key="3">
    <source>
        <dbReference type="ARBA" id="ARBA00022989"/>
    </source>
</evidence>
<keyword evidence="3" id="KW-1133">Transmembrane helix</keyword>
<dbReference type="GO" id="GO:0005778">
    <property type="term" value="C:peroxisomal membrane"/>
    <property type="evidence" value="ECO:0007669"/>
    <property type="project" value="TreeGrafter"/>
</dbReference>
<reference evidence="5" key="1">
    <citation type="submission" date="2020-05" db="EMBL/GenBank/DDBJ databases">
        <title>Phylogenomic resolution of chytrid fungi.</title>
        <authorList>
            <person name="Stajich J.E."/>
            <person name="Amses K."/>
            <person name="Simmons R."/>
            <person name="Seto K."/>
            <person name="Myers J."/>
            <person name="Bonds A."/>
            <person name="Quandt C.A."/>
            <person name="Barry K."/>
            <person name="Liu P."/>
            <person name="Grigoriev I."/>
            <person name="Longcore J.E."/>
            <person name="James T.Y."/>
        </authorList>
    </citation>
    <scope>NUCLEOTIDE SEQUENCE</scope>
    <source>
        <strain evidence="5">JEL0513</strain>
    </source>
</reference>
<evidence type="ECO:0000313" key="6">
    <source>
        <dbReference type="Proteomes" id="UP001211907"/>
    </source>
</evidence>
<keyword evidence="6" id="KW-1185">Reference proteome</keyword>
<dbReference type="GO" id="GO:0015910">
    <property type="term" value="P:long-chain fatty acid import into peroxisome"/>
    <property type="evidence" value="ECO:0007669"/>
    <property type="project" value="TreeGrafter"/>
</dbReference>
<keyword evidence="4" id="KW-0472">Membrane</keyword>
<evidence type="ECO:0000256" key="2">
    <source>
        <dbReference type="ARBA" id="ARBA00022692"/>
    </source>
</evidence>
<dbReference type="InterPro" id="IPR050835">
    <property type="entry name" value="ABC_transporter_sub-D"/>
</dbReference>
<evidence type="ECO:0000313" key="5">
    <source>
        <dbReference type="EMBL" id="KAJ3095289.1"/>
    </source>
</evidence>
<protein>
    <submittedName>
        <fullName evidence="5">Uncharacterized protein</fullName>
    </submittedName>
</protein>
<dbReference type="GO" id="GO:0005324">
    <property type="term" value="F:long-chain fatty acid transmembrane transporter activity"/>
    <property type="evidence" value="ECO:0007669"/>
    <property type="project" value="TreeGrafter"/>
</dbReference>
<dbReference type="EMBL" id="JADGJH010002726">
    <property type="protein sequence ID" value="KAJ3095289.1"/>
    <property type="molecule type" value="Genomic_DNA"/>
</dbReference>
<dbReference type="GO" id="GO:0042760">
    <property type="term" value="P:very long-chain fatty acid catabolic process"/>
    <property type="evidence" value="ECO:0007669"/>
    <property type="project" value="TreeGrafter"/>
</dbReference>
<dbReference type="Proteomes" id="UP001211907">
    <property type="component" value="Unassembled WGS sequence"/>
</dbReference>
<accession>A0AAD5SR03</accession>
<evidence type="ECO:0000256" key="4">
    <source>
        <dbReference type="ARBA" id="ARBA00023136"/>
    </source>
</evidence>
<dbReference type="GO" id="GO:0042626">
    <property type="term" value="F:ATPase-coupled transmembrane transporter activity"/>
    <property type="evidence" value="ECO:0007669"/>
    <property type="project" value="TreeGrafter"/>
</dbReference>
<dbReference type="PANTHER" id="PTHR11384">
    <property type="entry name" value="ATP-BINDING CASSETTE, SUB-FAMILY D MEMBER"/>
    <property type="match status" value="1"/>
</dbReference>
<dbReference type="GO" id="GO:0007031">
    <property type="term" value="P:peroxisome organization"/>
    <property type="evidence" value="ECO:0007669"/>
    <property type="project" value="TreeGrafter"/>
</dbReference>
<keyword evidence="1" id="KW-0813">Transport</keyword>
<dbReference type="AlphaFoldDB" id="A0AAD5SR03"/>
<dbReference type="GO" id="GO:0006635">
    <property type="term" value="P:fatty acid beta-oxidation"/>
    <property type="evidence" value="ECO:0007669"/>
    <property type="project" value="TreeGrafter"/>
</dbReference>
<dbReference type="InterPro" id="IPR027417">
    <property type="entry name" value="P-loop_NTPase"/>
</dbReference>
<dbReference type="GO" id="GO:0005524">
    <property type="term" value="F:ATP binding"/>
    <property type="evidence" value="ECO:0007669"/>
    <property type="project" value="TreeGrafter"/>
</dbReference>
<organism evidence="5 6">
    <name type="scientific">Physocladia obscura</name>
    <dbReference type="NCBI Taxonomy" id="109957"/>
    <lineage>
        <taxon>Eukaryota</taxon>
        <taxon>Fungi</taxon>
        <taxon>Fungi incertae sedis</taxon>
        <taxon>Chytridiomycota</taxon>
        <taxon>Chytridiomycota incertae sedis</taxon>
        <taxon>Chytridiomycetes</taxon>
        <taxon>Chytridiales</taxon>
        <taxon>Chytriomycetaceae</taxon>
        <taxon>Physocladia</taxon>
    </lineage>
</organism>
<comment type="caution">
    <text evidence="5">The sequence shown here is derived from an EMBL/GenBank/DDBJ whole genome shotgun (WGS) entry which is preliminary data.</text>
</comment>
<gene>
    <name evidence="5" type="ORF">HK100_005866</name>
</gene>
<dbReference type="PANTHER" id="PTHR11384:SF67">
    <property type="entry name" value="ATP-BINDING CASSETTE SUB-FAMILY D MEMBER 1"/>
    <property type="match status" value="1"/>
</dbReference>